<reference evidence="2" key="1">
    <citation type="submission" date="2016-10" db="EMBL/GenBank/DDBJ databases">
        <authorList>
            <person name="Varghese N."/>
            <person name="Submissions S."/>
        </authorList>
    </citation>
    <scope>NUCLEOTIDE SEQUENCE [LARGE SCALE GENOMIC DNA]</scope>
    <source>
        <strain evidence="2">IBRC-M 10043</strain>
    </source>
</reference>
<dbReference type="AlphaFoldDB" id="A0A1H8RVL2"/>
<proteinExistence type="predicted"/>
<dbReference type="EMBL" id="FOCX01000017">
    <property type="protein sequence ID" value="SEO70491.1"/>
    <property type="molecule type" value="Genomic_DNA"/>
</dbReference>
<keyword evidence="2" id="KW-1185">Reference proteome</keyword>
<evidence type="ECO:0000313" key="2">
    <source>
        <dbReference type="Proteomes" id="UP000198775"/>
    </source>
</evidence>
<dbReference type="RefSeq" id="WP_170845445.1">
    <property type="nucleotide sequence ID" value="NZ_FOCX01000017.1"/>
</dbReference>
<sequence>MTEEHPEDWSPSIDRDEVQAAIAEARAEASEHNAEYAAGMRHSCTIIESALRDD</sequence>
<dbReference type="Proteomes" id="UP000198775">
    <property type="component" value="Unassembled WGS sequence"/>
</dbReference>
<accession>A0A1H8RVL2</accession>
<evidence type="ECO:0000313" key="1">
    <source>
        <dbReference type="EMBL" id="SEO70491.1"/>
    </source>
</evidence>
<organism evidence="1 2">
    <name type="scientific">Halorientalis persicus</name>
    <dbReference type="NCBI Taxonomy" id="1367881"/>
    <lineage>
        <taxon>Archaea</taxon>
        <taxon>Methanobacteriati</taxon>
        <taxon>Methanobacteriota</taxon>
        <taxon>Stenosarchaea group</taxon>
        <taxon>Halobacteria</taxon>
        <taxon>Halobacteriales</taxon>
        <taxon>Haloarculaceae</taxon>
        <taxon>Halorientalis</taxon>
    </lineage>
</organism>
<name>A0A1H8RVL2_9EURY</name>
<gene>
    <name evidence="1" type="ORF">SAMN05216388_101753</name>
</gene>
<protein>
    <submittedName>
        <fullName evidence="1">Uncharacterized protein</fullName>
    </submittedName>
</protein>